<keyword evidence="2" id="KW-1185">Reference proteome</keyword>
<dbReference type="Proteomes" id="UP000321570">
    <property type="component" value="Unassembled WGS sequence"/>
</dbReference>
<accession>A0A564YCZ6</accession>
<proteinExistence type="predicted"/>
<feature type="non-terminal residue" evidence="1">
    <location>
        <position position="1"/>
    </location>
</feature>
<dbReference type="EMBL" id="CABIJS010000157">
    <property type="protein sequence ID" value="VUZ45141.1"/>
    <property type="molecule type" value="Genomic_DNA"/>
</dbReference>
<dbReference type="AlphaFoldDB" id="A0A564YCZ6"/>
<evidence type="ECO:0000313" key="1">
    <source>
        <dbReference type="EMBL" id="VUZ45141.1"/>
    </source>
</evidence>
<protein>
    <submittedName>
        <fullName evidence="1">Uncharacterized protein</fullName>
    </submittedName>
</protein>
<gene>
    <name evidence="1" type="ORF">WMSIL1_LOCUS5203</name>
</gene>
<sequence length="62" mass="7414">KIFKDTYGSDFVNERICRRYFLCLKKDDFSLKVEPRTRCSKNSILSNYRLPLKKIQPALLEN</sequence>
<evidence type="ECO:0000313" key="2">
    <source>
        <dbReference type="Proteomes" id="UP000321570"/>
    </source>
</evidence>
<reference evidence="1 2" key="1">
    <citation type="submission" date="2019-07" db="EMBL/GenBank/DDBJ databases">
        <authorList>
            <person name="Jastrzebski P J."/>
            <person name="Paukszto L."/>
            <person name="Jastrzebski P J."/>
        </authorList>
    </citation>
    <scope>NUCLEOTIDE SEQUENCE [LARGE SCALE GENOMIC DNA]</scope>
    <source>
        <strain evidence="1 2">WMS-il1</strain>
    </source>
</reference>
<name>A0A564YCZ6_HYMDI</name>
<organism evidence="1 2">
    <name type="scientific">Hymenolepis diminuta</name>
    <name type="common">Rat tapeworm</name>
    <dbReference type="NCBI Taxonomy" id="6216"/>
    <lineage>
        <taxon>Eukaryota</taxon>
        <taxon>Metazoa</taxon>
        <taxon>Spiralia</taxon>
        <taxon>Lophotrochozoa</taxon>
        <taxon>Platyhelminthes</taxon>
        <taxon>Cestoda</taxon>
        <taxon>Eucestoda</taxon>
        <taxon>Cyclophyllidea</taxon>
        <taxon>Hymenolepididae</taxon>
        <taxon>Hymenolepis</taxon>
    </lineage>
</organism>